<comment type="caution">
    <text evidence="8">The sequence shown here is derived from an EMBL/GenBank/DDBJ whole genome shotgun (WGS) entry which is preliminary data.</text>
</comment>
<reference evidence="8" key="1">
    <citation type="submission" date="2020-09" db="EMBL/GenBank/DDBJ databases">
        <authorList>
            <person name="Kikuchi T."/>
        </authorList>
    </citation>
    <scope>NUCLEOTIDE SEQUENCE</scope>
    <source>
        <strain evidence="8">Ka4C1</strain>
    </source>
</reference>
<evidence type="ECO:0000256" key="6">
    <source>
        <dbReference type="SAM" id="Coils"/>
    </source>
</evidence>
<keyword evidence="2" id="KW-0805">Transcription regulation</keyword>
<keyword evidence="5" id="KW-0539">Nucleus</keyword>
<feature type="region of interest" description="Disordered" evidence="7">
    <location>
        <begin position="658"/>
        <end position="679"/>
    </location>
</feature>
<sequence length="713" mass="78407">MLRIWIRFEASSEADLAENSLRRSTRVSALQAQKKLKHKDGMVDSQVVQNGVSHTDPLPDLPIKTAAADAETIESPKKKKRKLSGGANLDQYDCAFGIKVDEDGDVVAMTEDSELSSLNEEELKQVREKWEEYKSQLEGMNDEKTRERELQTKELEAALRNEEALLAMLKKTRQKQLVAKTLQTDPKLMSNIPQNSTGAAYKPAMAAPIAAKLNGVAKPTRPAKPQKNGVPVITPSQQAVLQKLLESKQLRPEHIQQLATMAGPQFNAIIQQLAAGQQKQQEQQREREAELAKKAELARKEQERKNAAAAAAAAALEAERQAKLSEQTQQQKINAARNQLRRHLEQHLLQLAPPKAPSNDMSFVPNPSQPDFCYLLGLDLVVQRNLKDKTVFKKVEFEPYVCEECGTDFTPNWKAIAGDKGDLHVYCEQCVKQAQKRKVRNERTSLYKKVFQKIAEQEKEFERQVQAGKFNEASSSTATSSHSNGISTPTSKNTSNFNAAALSGLSGAAKALNQSAASLAAAAGSGASPASLAARSFQNSLRNTMNGSKDLKKPTATPTTSSSSSANRKRPNSSTNSQMQQLMNAMIQNPQMAQQMQQLNQLSMLRSNPMMLSAIMSNPQMLAQLMQRSSNSSNTSSSSSATQQQQLMQQFLAAQLLAANSSSSGSQSSNTTSQSNPLQHLLSGNQQQMMRQLSGQQNFMQALQQMTAVNRKK</sequence>
<organism evidence="8 9">
    <name type="scientific">Bursaphelenchus xylophilus</name>
    <name type="common">Pinewood nematode worm</name>
    <name type="synonym">Aphelenchoides xylophilus</name>
    <dbReference type="NCBI Taxonomy" id="6326"/>
    <lineage>
        <taxon>Eukaryota</taxon>
        <taxon>Metazoa</taxon>
        <taxon>Ecdysozoa</taxon>
        <taxon>Nematoda</taxon>
        <taxon>Chromadorea</taxon>
        <taxon>Rhabditida</taxon>
        <taxon>Tylenchina</taxon>
        <taxon>Tylenchomorpha</taxon>
        <taxon>Aphelenchoidea</taxon>
        <taxon>Aphelenchoididae</taxon>
        <taxon>Bursaphelenchus</taxon>
    </lineage>
</organism>
<name>A0A811JYD5_BURXY</name>
<feature type="region of interest" description="Disordered" evidence="7">
    <location>
        <begin position="470"/>
        <end position="491"/>
    </location>
</feature>
<evidence type="ECO:0000313" key="8">
    <source>
        <dbReference type="EMBL" id="CAD5208561.1"/>
    </source>
</evidence>
<feature type="region of interest" description="Disordered" evidence="7">
    <location>
        <begin position="625"/>
        <end position="645"/>
    </location>
</feature>
<evidence type="ECO:0000313" key="9">
    <source>
        <dbReference type="Proteomes" id="UP000659654"/>
    </source>
</evidence>
<protein>
    <submittedName>
        <fullName evidence="8">(pine wood nematode) hypothetical protein</fullName>
    </submittedName>
</protein>
<dbReference type="AlphaFoldDB" id="A0A811JYD5"/>
<evidence type="ECO:0000256" key="5">
    <source>
        <dbReference type="ARBA" id="ARBA00023242"/>
    </source>
</evidence>
<feature type="compositionally biased region" description="Basic and acidic residues" evidence="7">
    <location>
        <begin position="282"/>
        <end position="304"/>
    </location>
</feature>
<keyword evidence="9" id="KW-1185">Reference proteome</keyword>
<dbReference type="EMBL" id="CAJFCV020000001">
    <property type="protein sequence ID" value="CAG9081988.1"/>
    <property type="molecule type" value="Genomic_DNA"/>
</dbReference>
<feature type="region of interest" description="Disordered" evidence="7">
    <location>
        <begin position="543"/>
        <end position="577"/>
    </location>
</feature>
<accession>A0A811JYD5</accession>
<feature type="coiled-coil region" evidence="6">
    <location>
        <begin position="123"/>
        <end position="175"/>
    </location>
</feature>
<dbReference type="GO" id="GO:0000122">
    <property type="term" value="P:negative regulation of transcription by RNA polymerase II"/>
    <property type="evidence" value="ECO:0007669"/>
    <property type="project" value="InterPro"/>
</dbReference>
<dbReference type="GO" id="GO:0016581">
    <property type="term" value="C:NuRD complex"/>
    <property type="evidence" value="ECO:0007669"/>
    <property type="project" value="TreeGrafter"/>
</dbReference>
<evidence type="ECO:0000256" key="4">
    <source>
        <dbReference type="ARBA" id="ARBA00023163"/>
    </source>
</evidence>
<comment type="subcellular location">
    <subcellularLocation>
        <location evidence="1">Nucleus</location>
    </subcellularLocation>
</comment>
<evidence type="ECO:0000256" key="7">
    <source>
        <dbReference type="SAM" id="MobiDB-lite"/>
    </source>
</evidence>
<dbReference type="Proteomes" id="UP000582659">
    <property type="component" value="Unassembled WGS sequence"/>
</dbReference>
<feature type="compositionally biased region" description="Low complexity" evidence="7">
    <location>
        <begin position="554"/>
        <end position="566"/>
    </location>
</feature>
<dbReference type="EMBL" id="CAJFDI010000001">
    <property type="protein sequence ID" value="CAD5208561.1"/>
    <property type="molecule type" value="Genomic_DNA"/>
</dbReference>
<keyword evidence="3 6" id="KW-0175">Coiled coil</keyword>
<feature type="compositionally biased region" description="Low complexity" evidence="7">
    <location>
        <begin position="629"/>
        <end position="645"/>
    </location>
</feature>
<evidence type="ECO:0000256" key="1">
    <source>
        <dbReference type="ARBA" id="ARBA00004123"/>
    </source>
</evidence>
<gene>
    <name evidence="8" type="ORF">BXYJ_LOCUS797</name>
</gene>
<feature type="compositionally biased region" description="Low complexity" evidence="7">
    <location>
        <begin position="473"/>
        <end position="483"/>
    </location>
</feature>
<dbReference type="Proteomes" id="UP000659654">
    <property type="component" value="Unassembled WGS sequence"/>
</dbReference>
<dbReference type="PANTHER" id="PTHR13455">
    <property type="entry name" value="TRANSCRIPTIONAL REPRESSOR P66-RELATED"/>
    <property type="match status" value="1"/>
</dbReference>
<evidence type="ECO:0000256" key="2">
    <source>
        <dbReference type="ARBA" id="ARBA00023015"/>
    </source>
</evidence>
<keyword evidence="4" id="KW-0804">Transcription</keyword>
<feature type="region of interest" description="Disordered" evidence="7">
    <location>
        <begin position="279"/>
        <end position="304"/>
    </location>
</feature>
<dbReference type="OrthoDB" id="8186989at2759"/>
<dbReference type="PANTHER" id="PTHR13455:SF7">
    <property type="entry name" value="SIMJANG, ISOFORM E"/>
    <property type="match status" value="1"/>
</dbReference>
<dbReference type="InterPro" id="IPR040386">
    <property type="entry name" value="P66"/>
</dbReference>
<proteinExistence type="predicted"/>
<evidence type="ECO:0000256" key="3">
    <source>
        <dbReference type="ARBA" id="ARBA00023054"/>
    </source>
</evidence>